<dbReference type="OrthoDB" id="10251073at2759"/>
<organism evidence="4 5">
    <name type="scientific">Venturia effusa</name>
    <dbReference type="NCBI Taxonomy" id="50376"/>
    <lineage>
        <taxon>Eukaryota</taxon>
        <taxon>Fungi</taxon>
        <taxon>Dikarya</taxon>
        <taxon>Ascomycota</taxon>
        <taxon>Pezizomycotina</taxon>
        <taxon>Dothideomycetes</taxon>
        <taxon>Pleosporomycetidae</taxon>
        <taxon>Venturiales</taxon>
        <taxon>Venturiaceae</taxon>
        <taxon>Venturia</taxon>
    </lineage>
</organism>
<dbReference type="CDD" id="cd10567">
    <property type="entry name" value="SWIB-MDM2_like"/>
    <property type="match status" value="1"/>
</dbReference>
<dbReference type="PANTHER" id="PTHR13844">
    <property type="entry name" value="SWI/SNF-RELATED MATRIX-ASSOCIATED ACTIN-DEPENDENT REGULATOR OF CHROMATIN SUBFAMILY D"/>
    <property type="match status" value="1"/>
</dbReference>
<dbReference type="EMBL" id="CP042185">
    <property type="protein sequence ID" value="QDS67435.1"/>
    <property type="molecule type" value="Genomic_DNA"/>
</dbReference>
<accession>A0A517KVM2</accession>
<proteinExistence type="predicted"/>
<dbReference type="InterPro" id="IPR036885">
    <property type="entry name" value="SWIB_MDM2_dom_sf"/>
</dbReference>
<dbReference type="Pfam" id="PF02201">
    <property type="entry name" value="SWIB"/>
    <property type="match status" value="1"/>
</dbReference>
<evidence type="ECO:0000259" key="2">
    <source>
        <dbReference type="PROSITE" id="PS51925"/>
    </source>
</evidence>
<dbReference type="Proteomes" id="UP000316270">
    <property type="component" value="Chromosome 1"/>
</dbReference>
<evidence type="ECO:0000313" key="4">
    <source>
        <dbReference type="EMBL" id="QDS67435.1"/>
    </source>
</evidence>
<dbReference type="PROSITE" id="PS51925">
    <property type="entry name" value="SWIB_MDM2"/>
    <property type="match status" value="1"/>
</dbReference>
<protein>
    <submittedName>
        <fullName evidence="4">Uncharacterized protein</fullName>
    </submittedName>
</protein>
<evidence type="ECO:0000259" key="3">
    <source>
        <dbReference type="PROSITE" id="PS51998"/>
    </source>
</evidence>
<keyword evidence="5" id="KW-1185">Reference proteome</keyword>
<dbReference type="InterPro" id="IPR014876">
    <property type="entry name" value="DEK_C"/>
</dbReference>
<feature type="region of interest" description="Disordered" evidence="1">
    <location>
        <begin position="71"/>
        <end position="230"/>
    </location>
</feature>
<sequence>MSDEKRITPPMPPEAEAQYTHIIDDILKNADLNTISAKAIRKGLQAKVDHDLTAQKKPITDLIMRRFDKFTEAAAAPPAPKPSDPAPPAIAKKESKTNGNGTKEASTAATNGSSNKRAKSESVSLSGAEEDEESQLSSLEASPPPKKKHKAARSTEDSDAAFAARLQAEENRAGRATRGAATGKRKAPPVKKVKKEKKTKSKARVGSDEDSDVDGGEKKEVKRNGGFHKPMTLSAPLSALLDGETTMSRPQTVKRIWVYIKENKLQDPNDGRHIICDDKLRAVFKTDKVHMFTMNKLLGQNLYAAGELANGYVDEDEE</sequence>
<dbReference type="SUPFAM" id="SSF109715">
    <property type="entry name" value="DEK C-terminal domain"/>
    <property type="match status" value="1"/>
</dbReference>
<dbReference type="Gene3D" id="1.10.10.60">
    <property type="entry name" value="Homeodomain-like"/>
    <property type="match status" value="1"/>
</dbReference>
<feature type="domain" description="DM2" evidence="2">
    <location>
        <begin position="226"/>
        <end position="304"/>
    </location>
</feature>
<gene>
    <name evidence="4" type="ORF">FKW77_000352</name>
</gene>
<evidence type="ECO:0000313" key="5">
    <source>
        <dbReference type="Proteomes" id="UP000316270"/>
    </source>
</evidence>
<dbReference type="PROSITE" id="PS51998">
    <property type="entry name" value="DEK_C"/>
    <property type="match status" value="1"/>
</dbReference>
<name>A0A517KVM2_9PEZI</name>
<evidence type="ECO:0000256" key="1">
    <source>
        <dbReference type="SAM" id="MobiDB-lite"/>
    </source>
</evidence>
<feature type="compositionally biased region" description="Pro residues" evidence="1">
    <location>
        <begin position="77"/>
        <end position="88"/>
    </location>
</feature>
<dbReference type="SMART" id="SM00151">
    <property type="entry name" value="SWIB"/>
    <property type="match status" value="1"/>
</dbReference>
<dbReference type="InterPro" id="IPR019835">
    <property type="entry name" value="SWIB_domain"/>
</dbReference>
<dbReference type="SUPFAM" id="SSF47592">
    <property type="entry name" value="SWIB/MDM2 domain"/>
    <property type="match status" value="1"/>
</dbReference>
<feature type="compositionally biased region" description="Polar residues" evidence="1">
    <location>
        <begin position="97"/>
        <end position="125"/>
    </location>
</feature>
<dbReference type="Gene3D" id="1.10.245.10">
    <property type="entry name" value="SWIB/MDM2 domain"/>
    <property type="match status" value="1"/>
</dbReference>
<feature type="domain" description="DEK-C" evidence="3">
    <location>
        <begin position="13"/>
        <end position="68"/>
    </location>
</feature>
<dbReference type="Pfam" id="PF08766">
    <property type="entry name" value="DEK_C"/>
    <property type="match status" value="1"/>
</dbReference>
<dbReference type="AlphaFoldDB" id="A0A517KVM2"/>
<reference evidence="4 5" key="1">
    <citation type="submission" date="2019-07" db="EMBL/GenBank/DDBJ databases">
        <title>Finished genome of Venturia effusa.</title>
        <authorList>
            <person name="Young C.A."/>
            <person name="Cox M.P."/>
            <person name="Ganley A.R.D."/>
            <person name="David W.J."/>
        </authorList>
    </citation>
    <scope>NUCLEOTIDE SEQUENCE [LARGE SCALE GENOMIC DNA]</scope>
    <source>
        <strain evidence="5">albino</strain>
    </source>
</reference>
<feature type="compositionally biased region" description="Basic residues" evidence="1">
    <location>
        <begin position="183"/>
        <end position="203"/>
    </location>
</feature>
<dbReference type="STRING" id="50376.A0A517KVM2"/>
<dbReference type="InterPro" id="IPR003121">
    <property type="entry name" value="SWIB_MDM2_domain"/>
</dbReference>